<evidence type="ECO:0000256" key="1">
    <source>
        <dbReference type="SAM" id="MobiDB-lite"/>
    </source>
</evidence>
<feature type="compositionally biased region" description="Basic and acidic residues" evidence="1">
    <location>
        <begin position="37"/>
        <end position="48"/>
    </location>
</feature>
<protein>
    <submittedName>
        <fullName evidence="2">Uncharacterized protein</fullName>
    </submittedName>
</protein>
<feature type="region of interest" description="Disordered" evidence="1">
    <location>
        <begin position="27"/>
        <end position="48"/>
    </location>
</feature>
<keyword evidence="3" id="KW-1185">Reference proteome</keyword>
<sequence>MVDVGQYNRCKEQVLFTSTTGNVNVYGHGTKMQGNKPYDKLRKKESFS</sequence>
<dbReference type="AlphaFoldDB" id="A0A834XD72"/>
<gene>
    <name evidence="2" type="ORF">G2W53_000065</name>
</gene>
<comment type="caution">
    <text evidence="2">The sequence shown here is derived from an EMBL/GenBank/DDBJ whole genome shotgun (WGS) entry which is preliminary data.</text>
</comment>
<dbReference type="Proteomes" id="UP000634136">
    <property type="component" value="Unassembled WGS sequence"/>
</dbReference>
<evidence type="ECO:0000313" key="3">
    <source>
        <dbReference type="Proteomes" id="UP000634136"/>
    </source>
</evidence>
<evidence type="ECO:0000313" key="2">
    <source>
        <dbReference type="EMBL" id="KAF7843160.1"/>
    </source>
</evidence>
<dbReference type="EMBL" id="JAAIUW010000001">
    <property type="protein sequence ID" value="KAF7843160.1"/>
    <property type="molecule type" value="Genomic_DNA"/>
</dbReference>
<proteinExistence type="predicted"/>
<reference evidence="2" key="1">
    <citation type="submission" date="2020-09" db="EMBL/GenBank/DDBJ databases">
        <title>Genome-Enabled Discovery of Anthraquinone Biosynthesis in Senna tora.</title>
        <authorList>
            <person name="Kang S.-H."/>
            <person name="Pandey R.P."/>
            <person name="Lee C.-M."/>
            <person name="Sim J.-S."/>
            <person name="Jeong J.-T."/>
            <person name="Choi B.-S."/>
            <person name="Jung M."/>
            <person name="Ginzburg D."/>
            <person name="Zhao K."/>
            <person name="Won S.Y."/>
            <person name="Oh T.-J."/>
            <person name="Yu Y."/>
            <person name="Kim N.-H."/>
            <person name="Lee O.R."/>
            <person name="Lee T.-H."/>
            <person name="Bashyal P."/>
            <person name="Kim T.-S."/>
            <person name="Lee W.-H."/>
            <person name="Kawkins C."/>
            <person name="Kim C.-K."/>
            <person name="Kim J.S."/>
            <person name="Ahn B.O."/>
            <person name="Rhee S.Y."/>
            <person name="Sohng J.K."/>
        </authorList>
    </citation>
    <scope>NUCLEOTIDE SEQUENCE</scope>
    <source>
        <tissue evidence="2">Leaf</tissue>
    </source>
</reference>
<organism evidence="2 3">
    <name type="scientific">Senna tora</name>
    <dbReference type="NCBI Taxonomy" id="362788"/>
    <lineage>
        <taxon>Eukaryota</taxon>
        <taxon>Viridiplantae</taxon>
        <taxon>Streptophyta</taxon>
        <taxon>Embryophyta</taxon>
        <taxon>Tracheophyta</taxon>
        <taxon>Spermatophyta</taxon>
        <taxon>Magnoliopsida</taxon>
        <taxon>eudicotyledons</taxon>
        <taxon>Gunneridae</taxon>
        <taxon>Pentapetalae</taxon>
        <taxon>rosids</taxon>
        <taxon>fabids</taxon>
        <taxon>Fabales</taxon>
        <taxon>Fabaceae</taxon>
        <taxon>Caesalpinioideae</taxon>
        <taxon>Cassia clade</taxon>
        <taxon>Senna</taxon>
    </lineage>
</organism>
<accession>A0A834XD72</accession>
<name>A0A834XD72_9FABA</name>